<feature type="domain" description="C2H2-type" evidence="2">
    <location>
        <begin position="19"/>
        <end position="47"/>
    </location>
</feature>
<dbReference type="InterPro" id="IPR013087">
    <property type="entry name" value="Znf_C2H2_type"/>
</dbReference>
<dbReference type="SMART" id="SM00355">
    <property type="entry name" value="ZnF_C2H2"/>
    <property type="match status" value="3"/>
</dbReference>
<reference evidence="3 4" key="1">
    <citation type="submission" date="2023-09" db="EMBL/GenBank/DDBJ databases">
        <title>Nesidiocoris tenuis whole genome shotgun sequence.</title>
        <authorList>
            <person name="Shibata T."/>
            <person name="Shimoda M."/>
            <person name="Kobayashi T."/>
            <person name="Uehara T."/>
        </authorList>
    </citation>
    <scope>NUCLEOTIDE SEQUENCE [LARGE SCALE GENOMIC DNA]</scope>
    <source>
        <strain evidence="3 4">Japan</strain>
    </source>
</reference>
<dbReference type="InterPro" id="IPR052797">
    <property type="entry name" value="RegFact_GeneExpr_CellDeath"/>
</dbReference>
<keyword evidence="1" id="KW-0479">Metal-binding</keyword>
<name>A0ABN7BCG2_9HEMI</name>
<evidence type="ECO:0000259" key="2">
    <source>
        <dbReference type="PROSITE" id="PS50157"/>
    </source>
</evidence>
<accession>A0ABN7BCG2</accession>
<dbReference type="Gene3D" id="3.30.160.60">
    <property type="entry name" value="Classic Zinc Finger"/>
    <property type="match status" value="1"/>
</dbReference>
<protein>
    <submittedName>
        <fullName evidence="3">ZnF_C2H2</fullName>
    </submittedName>
</protein>
<dbReference type="SUPFAM" id="SSF57667">
    <property type="entry name" value="beta-beta-alpha zinc fingers"/>
    <property type="match status" value="1"/>
</dbReference>
<keyword evidence="4" id="KW-1185">Reference proteome</keyword>
<sequence length="470" mass="52850">MSNVKEAKNPVQEASEESFECTQCSARFSYKKTLTRHMRNIHSASGKPVACGLCYSRFNDKWAMTKHVESTHMKKHHVLTCPICHYEDSKVMIDIHFAEQHGIHLEEESHNFDSLEQFEKWKNQIELSTVARFVVNQKFRKKNGAERIIYNCHRSGFFKPRGKNKRSIKSQGTNKIMGFCPARLEFEAKKNGGVAVQFIKTHVGHKNEAEKVFSQLEMKLFHKPPRSVGVQTRNEKLNSTTEQKIDEDNLEFCQLVSESGLSTVVQFKPLVVGDFYNGDNVISIFTSSANQDKESADEASETETATLHSGAGINGITAVDVNGKVIGVVNVSDVLSATMVKEDCVLVDKNDSENSMERIDFPSSAELSRLLANRLQQLQRADDTCTADYDSEPYLDQELPEGNPQEKIFAEDSDSSQLARNKRELIDRFANLIASANGEEIFEKVKNLCEPAMEAIESLLKLDVLQNLAG</sequence>
<gene>
    <name evidence="3" type="ORF">NTJ_14891</name>
</gene>
<keyword evidence="1" id="KW-0863">Zinc-finger</keyword>
<dbReference type="InterPro" id="IPR036236">
    <property type="entry name" value="Znf_C2H2_sf"/>
</dbReference>
<dbReference type="EMBL" id="AP028921">
    <property type="protein sequence ID" value="BET02073.1"/>
    <property type="molecule type" value="Genomic_DNA"/>
</dbReference>
<dbReference type="PROSITE" id="PS00028">
    <property type="entry name" value="ZINC_FINGER_C2H2_1"/>
    <property type="match status" value="2"/>
</dbReference>
<proteinExistence type="predicted"/>
<evidence type="ECO:0000313" key="3">
    <source>
        <dbReference type="EMBL" id="BET02073.1"/>
    </source>
</evidence>
<dbReference type="PANTHER" id="PTHR33936:SF24">
    <property type="entry name" value="C2H2-TYPE DOMAIN-CONTAINING PROTEIN"/>
    <property type="match status" value="1"/>
</dbReference>
<dbReference type="PROSITE" id="PS50157">
    <property type="entry name" value="ZINC_FINGER_C2H2_2"/>
    <property type="match status" value="1"/>
</dbReference>
<dbReference type="Proteomes" id="UP001307889">
    <property type="component" value="Chromosome 13"/>
</dbReference>
<dbReference type="PANTHER" id="PTHR33936">
    <property type="entry name" value="PROTEIN CBG17840"/>
    <property type="match status" value="1"/>
</dbReference>
<evidence type="ECO:0000313" key="4">
    <source>
        <dbReference type="Proteomes" id="UP001307889"/>
    </source>
</evidence>
<organism evidence="3 4">
    <name type="scientific">Nesidiocoris tenuis</name>
    <dbReference type="NCBI Taxonomy" id="355587"/>
    <lineage>
        <taxon>Eukaryota</taxon>
        <taxon>Metazoa</taxon>
        <taxon>Ecdysozoa</taxon>
        <taxon>Arthropoda</taxon>
        <taxon>Hexapoda</taxon>
        <taxon>Insecta</taxon>
        <taxon>Pterygota</taxon>
        <taxon>Neoptera</taxon>
        <taxon>Paraneoptera</taxon>
        <taxon>Hemiptera</taxon>
        <taxon>Heteroptera</taxon>
        <taxon>Panheteroptera</taxon>
        <taxon>Cimicomorpha</taxon>
        <taxon>Miridae</taxon>
        <taxon>Dicyphina</taxon>
        <taxon>Nesidiocoris</taxon>
    </lineage>
</organism>
<evidence type="ECO:0000256" key="1">
    <source>
        <dbReference type="PROSITE-ProRule" id="PRU00042"/>
    </source>
</evidence>
<keyword evidence="1" id="KW-0862">Zinc</keyword>